<evidence type="ECO:0000313" key="2">
    <source>
        <dbReference type="EMBL" id="MBR8645694.1"/>
    </source>
</evidence>
<evidence type="ECO:0000313" key="3">
    <source>
        <dbReference type="Proteomes" id="UP000680045"/>
    </source>
</evidence>
<dbReference type="SUPFAM" id="SSF81853">
    <property type="entry name" value="Family 10 polysaccharide lyase"/>
    <property type="match status" value="1"/>
</dbReference>
<evidence type="ECO:0000259" key="1">
    <source>
        <dbReference type="Pfam" id="PF13243"/>
    </source>
</evidence>
<reference evidence="2" key="1">
    <citation type="submission" date="2021-04" db="EMBL/GenBank/DDBJ databases">
        <title>Whole genome sequencing of Enterococci isolates from hospitalized patients.</title>
        <authorList>
            <person name="Ogoti B.M."/>
            <person name="Onyambu F.G."/>
        </authorList>
    </citation>
    <scope>NUCLEOTIDE SEQUENCE</scope>
    <source>
        <strain evidence="2">242</strain>
    </source>
</reference>
<name>A0A941FMU7_9BACI</name>
<dbReference type="Proteomes" id="UP000680045">
    <property type="component" value="Unassembled WGS sequence"/>
</dbReference>
<accession>A0A941FMU7</accession>
<gene>
    <name evidence="2" type="ORF">KEH51_21875</name>
</gene>
<dbReference type="Gene3D" id="1.50.10.20">
    <property type="match status" value="1"/>
</dbReference>
<proteinExistence type="predicted"/>
<organism evidence="2 3">
    <name type="scientific">Peribacillus frigoritolerans</name>
    <dbReference type="NCBI Taxonomy" id="450367"/>
    <lineage>
        <taxon>Bacteria</taxon>
        <taxon>Bacillati</taxon>
        <taxon>Bacillota</taxon>
        <taxon>Bacilli</taxon>
        <taxon>Bacillales</taxon>
        <taxon>Bacillaceae</taxon>
        <taxon>Peribacillus</taxon>
    </lineage>
</organism>
<dbReference type="EMBL" id="JAGTPW010000048">
    <property type="protein sequence ID" value="MBR8645694.1"/>
    <property type="molecule type" value="Genomic_DNA"/>
</dbReference>
<feature type="domain" description="Squalene cyclase C-terminal" evidence="1">
    <location>
        <begin position="4"/>
        <end position="64"/>
    </location>
</feature>
<sequence length="68" mass="7713">MPFKDKTVKAANQYLLSRQHYMYGDWLIHNPDAIPQGWGFSDLNTMNPDVDDTTASLRALAKQTKKTG</sequence>
<comment type="caution">
    <text evidence="2">The sequence shown here is derived from an EMBL/GenBank/DDBJ whole genome shotgun (WGS) entry which is preliminary data.</text>
</comment>
<dbReference type="InterPro" id="IPR032696">
    <property type="entry name" value="SQ_cyclase_C"/>
</dbReference>
<protein>
    <recommendedName>
        <fullName evidence="1">Squalene cyclase C-terminal domain-containing protein</fullName>
    </recommendedName>
</protein>
<dbReference type="Pfam" id="PF13243">
    <property type="entry name" value="SQHop_cyclase_C"/>
    <property type="match status" value="1"/>
</dbReference>
<dbReference type="AlphaFoldDB" id="A0A941FMU7"/>